<name>A0A0F9HRY7_9ZZZZ</name>
<dbReference type="PROSITE" id="PS51459">
    <property type="entry name" value="FIDO"/>
    <property type="match status" value="1"/>
</dbReference>
<gene>
    <name evidence="2" type="ORF">LCGC14_2030310</name>
</gene>
<dbReference type="EMBL" id="LAZR01023620">
    <property type="protein sequence ID" value="KKL77892.1"/>
    <property type="molecule type" value="Genomic_DNA"/>
</dbReference>
<proteinExistence type="predicted"/>
<organism evidence="2">
    <name type="scientific">marine sediment metagenome</name>
    <dbReference type="NCBI Taxonomy" id="412755"/>
    <lineage>
        <taxon>unclassified sequences</taxon>
        <taxon>metagenomes</taxon>
        <taxon>ecological metagenomes</taxon>
    </lineage>
</organism>
<comment type="caution">
    <text evidence="2">The sequence shown here is derived from an EMBL/GenBank/DDBJ whole genome shotgun (WGS) entry which is preliminary data.</text>
</comment>
<dbReference type="SUPFAM" id="SSF140931">
    <property type="entry name" value="Fic-like"/>
    <property type="match status" value="1"/>
</dbReference>
<feature type="domain" description="Fido" evidence="1">
    <location>
        <begin position="1"/>
        <end position="49"/>
    </location>
</feature>
<feature type="non-terminal residue" evidence="2">
    <location>
        <position position="49"/>
    </location>
</feature>
<sequence>MHTPPVSSEIESQVNLMCRFANEDDESGFMHPVIKAIILHFWLAYVHPF</sequence>
<dbReference type="Gene3D" id="1.10.3290.10">
    <property type="entry name" value="Fido-like domain"/>
    <property type="match status" value="1"/>
</dbReference>
<dbReference type="InterPro" id="IPR003812">
    <property type="entry name" value="Fido"/>
</dbReference>
<evidence type="ECO:0000259" key="1">
    <source>
        <dbReference type="PROSITE" id="PS51459"/>
    </source>
</evidence>
<evidence type="ECO:0000313" key="2">
    <source>
        <dbReference type="EMBL" id="KKL77892.1"/>
    </source>
</evidence>
<accession>A0A0F9HRY7</accession>
<dbReference type="InterPro" id="IPR036597">
    <property type="entry name" value="Fido-like_dom_sf"/>
</dbReference>
<dbReference type="AlphaFoldDB" id="A0A0F9HRY7"/>
<protein>
    <recommendedName>
        <fullName evidence="1">Fido domain-containing protein</fullName>
    </recommendedName>
</protein>
<reference evidence="2" key="1">
    <citation type="journal article" date="2015" name="Nature">
        <title>Complex archaea that bridge the gap between prokaryotes and eukaryotes.</title>
        <authorList>
            <person name="Spang A."/>
            <person name="Saw J.H."/>
            <person name="Jorgensen S.L."/>
            <person name="Zaremba-Niedzwiedzka K."/>
            <person name="Martijn J."/>
            <person name="Lind A.E."/>
            <person name="van Eijk R."/>
            <person name="Schleper C."/>
            <person name="Guy L."/>
            <person name="Ettema T.J."/>
        </authorList>
    </citation>
    <scope>NUCLEOTIDE SEQUENCE</scope>
</reference>